<reference evidence="2" key="1">
    <citation type="submission" date="2024-10" db="EMBL/GenBank/DDBJ databases">
        <authorList>
            <person name="Ryan C."/>
        </authorList>
    </citation>
    <scope>NUCLEOTIDE SEQUENCE [LARGE SCALE GENOMIC DNA]</scope>
</reference>
<evidence type="ECO:0000256" key="1">
    <source>
        <dbReference type="SAM" id="MobiDB-lite"/>
    </source>
</evidence>
<organism evidence="2 3">
    <name type="scientific">Urochloa decumbens</name>
    <dbReference type="NCBI Taxonomy" id="240449"/>
    <lineage>
        <taxon>Eukaryota</taxon>
        <taxon>Viridiplantae</taxon>
        <taxon>Streptophyta</taxon>
        <taxon>Embryophyta</taxon>
        <taxon>Tracheophyta</taxon>
        <taxon>Spermatophyta</taxon>
        <taxon>Magnoliopsida</taxon>
        <taxon>Liliopsida</taxon>
        <taxon>Poales</taxon>
        <taxon>Poaceae</taxon>
        <taxon>PACMAD clade</taxon>
        <taxon>Panicoideae</taxon>
        <taxon>Panicodae</taxon>
        <taxon>Paniceae</taxon>
        <taxon>Melinidinae</taxon>
        <taxon>Urochloa</taxon>
    </lineage>
</organism>
<protein>
    <submittedName>
        <fullName evidence="2">Uncharacterized protein</fullName>
    </submittedName>
</protein>
<sequence length="412" mass="46012">MEDKDKSDGWDEDLEEADELACAHKDPVSTTFLASGISRGSRSDKKPRFSIRGHSFVPYDVKTEILHIAGHEGTSGVPTAKLSQAMVSERLEIIEDEPEDLTPEFPLQTKKANTSVSELLEDLQGRSGSSVREPSTLQQHTLNIREQEVSSRVPQAQASQALMAERFGNSKEETEDLPSEFAYPTKKANLSVAELLEDLQGRSSSSVGTASLHRHTRAKDWKPKVPISEKKTLAILGERSIDSEDPLERISDGTSSEEEDVTENQLALVNKDVKQQTMADLFQEVFDPSNMEVAMLPMRSTGAGYHGRMLQIMQMEKDRHAEFLRQFNMEQGYLGDPKEITVQIMSRSLEGKLAVCQCLFQEKSNSTIRSEASTDHAMSESRTKRTIIFSPKICDSVDLLVGNTIHIFPPWK</sequence>
<gene>
    <name evidence="2" type="ORF">URODEC1_LOCUS94448</name>
</gene>
<proteinExistence type="predicted"/>
<dbReference type="EMBL" id="OZ075114">
    <property type="protein sequence ID" value="CAL5055474.1"/>
    <property type="molecule type" value="Genomic_DNA"/>
</dbReference>
<evidence type="ECO:0000313" key="3">
    <source>
        <dbReference type="Proteomes" id="UP001497457"/>
    </source>
</evidence>
<dbReference type="AlphaFoldDB" id="A0ABC9EEQ0"/>
<evidence type="ECO:0000313" key="2">
    <source>
        <dbReference type="EMBL" id="CAL5055474.1"/>
    </source>
</evidence>
<accession>A0ABC9EEQ0</accession>
<feature type="region of interest" description="Disordered" evidence="1">
    <location>
        <begin position="1"/>
        <end position="22"/>
    </location>
</feature>
<feature type="compositionally biased region" description="Acidic residues" evidence="1">
    <location>
        <begin position="10"/>
        <end position="19"/>
    </location>
</feature>
<dbReference type="PANTHER" id="PTHR35686">
    <property type="entry name" value="KINETOCHORE PROTEIN"/>
    <property type="match status" value="1"/>
</dbReference>
<keyword evidence="3" id="KW-1185">Reference proteome</keyword>
<name>A0ABC9EEQ0_9POAL</name>
<dbReference type="PANTHER" id="PTHR35686:SF1">
    <property type="entry name" value="KINETOCHORE PROTEIN"/>
    <property type="match status" value="1"/>
</dbReference>
<dbReference type="Proteomes" id="UP001497457">
    <property type="component" value="Chromosome 4rd"/>
</dbReference>